<dbReference type="RefSeq" id="WP_190297355.1">
    <property type="nucleotide sequence ID" value="NZ_CP061172.1"/>
</dbReference>
<dbReference type="Proteomes" id="UP000516384">
    <property type="component" value="Chromosome"/>
</dbReference>
<organism evidence="1 2">
    <name type="scientific">Paenibacillus peoriae</name>
    <dbReference type="NCBI Taxonomy" id="59893"/>
    <lineage>
        <taxon>Bacteria</taxon>
        <taxon>Bacillati</taxon>
        <taxon>Bacillota</taxon>
        <taxon>Bacilli</taxon>
        <taxon>Bacillales</taxon>
        <taxon>Paenibacillaceae</taxon>
        <taxon>Paenibacillus</taxon>
    </lineage>
</organism>
<evidence type="ECO:0000313" key="2">
    <source>
        <dbReference type="Proteomes" id="UP000516384"/>
    </source>
</evidence>
<proteinExistence type="predicted"/>
<accession>A0A7H0Y2Z8</accession>
<evidence type="ECO:0000313" key="1">
    <source>
        <dbReference type="EMBL" id="QNR65456.1"/>
    </source>
</evidence>
<name>A0A7H0Y2Z8_9BACL</name>
<gene>
    <name evidence="1" type="ORF">IAQ67_16310</name>
</gene>
<dbReference type="EMBL" id="CP061172">
    <property type="protein sequence ID" value="QNR65456.1"/>
    <property type="molecule type" value="Genomic_DNA"/>
</dbReference>
<sequence length="61" mass="7031">MSRTKTIKYINETSVDEMIEQIIAKGSNINQVIEAAKESRTEYGLKVQEFIERLGEVERNV</sequence>
<protein>
    <submittedName>
        <fullName evidence="1">Uncharacterized protein</fullName>
    </submittedName>
</protein>
<dbReference type="AlphaFoldDB" id="A0A7H0Y2Z8"/>
<reference evidence="1 2" key="1">
    <citation type="submission" date="2020-09" db="EMBL/GenBank/DDBJ databases">
        <title>Characterization of Paenibacillus peoriae strain ZF390 with broad-spectrum antimicrobial activity as a potential biocontrol agent.</title>
        <authorList>
            <person name="Li L."/>
            <person name="Zhao Y."/>
            <person name="Li B."/>
            <person name="Xie X."/>
        </authorList>
    </citation>
    <scope>NUCLEOTIDE SEQUENCE [LARGE SCALE GENOMIC DNA]</scope>
    <source>
        <strain evidence="1 2">ZF390</strain>
    </source>
</reference>